<dbReference type="Proteomes" id="UP000708208">
    <property type="component" value="Unassembled WGS sequence"/>
</dbReference>
<evidence type="ECO:0008006" key="3">
    <source>
        <dbReference type="Google" id="ProtNLM"/>
    </source>
</evidence>
<gene>
    <name evidence="1" type="ORF">AFUS01_LOCUS20655</name>
</gene>
<dbReference type="EMBL" id="CAJVCH010225177">
    <property type="protein sequence ID" value="CAG7732121.1"/>
    <property type="molecule type" value="Genomic_DNA"/>
</dbReference>
<evidence type="ECO:0000313" key="2">
    <source>
        <dbReference type="Proteomes" id="UP000708208"/>
    </source>
</evidence>
<name>A0A8J2KBB8_9HEXA</name>
<evidence type="ECO:0000313" key="1">
    <source>
        <dbReference type="EMBL" id="CAG7732121.1"/>
    </source>
</evidence>
<dbReference type="OrthoDB" id="7698960at2759"/>
<protein>
    <recommendedName>
        <fullName evidence="3">Peptidase aspartic putative domain-containing protein</fullName>
    </recommendedName>
</protein>
<dbReference type="AlphaFoldDB" id="A0A8J2KBB8"/>
<organism evidence="1 2">
    <name type="scientific">Allacma fusca</name>
    <dbReference type="NCBI Taxonomy" id="39272"/>
    <lineage>
        <taxon>Eukaryota</taxon>
        <taxon>Metazoa</taxon>
        <taxon>Ecdysozoa</taxon>
        <taxon>Arthropoda</taxon>
        <taxon>Hexapoda</taxon>
        <taxon>Collembola</taxon>
        <taxon>Symphypleona</taxon>
        <taxon>Sminthuridae</taxon>
        <taxon>Allacma</taxon>
    </lineage>
</organism>
<reference evidence="1" key="1">
    <citation type="submission" date="2021-06" db="EMBL/GenBank/DDBJ databases">
        <authorList>
            <person name="Hodson N. C."/>
            <person name="Mongue J. A."/>
            <person name="Jaron S. K."/>
        </authorList>
    </citation>
    <scope>NUCLEOTIDE SEQUENCE</scope>
</reference>
<sequence>MCPDVPKGKIETDKKPIDGTALSNQIRSTEGILQTLLVRVKRIACNHVLRALLDTELQKSYLSECAAKALRPKCKDQVKIAHSLFGGGQTAVKEHRVIDIHVESLINNFSCSLSDQPVICGKISRVQNKLLLDELKMAGVELTDTGEGATDINLLFGADVLGKLYTGKILPTQSGPVSVETKLGWTVIGSLSSDISMPTPHT</sequence>
<accession>A0A8J2KBB8</accession>
<keyword evidence="2" id="KW-1185">Reference proteome</keyword>
<comment type="caution">
    <text evidence="1">The sequence shown here is derived from an EMBL/GenBank/DDBJ whole genome shotgun (WGS) entry which is preliminary data.</text>
</comment>
<proteinExistence type="predicted"/>